<feature type="transmembrane region" description="Helical" evidence="6">
    <location>
        <begin position="164"/>
        <end position="188"/>
    </location>
</feature>
<evidence type="ECO:0000256" key="5">
    <source>
        <dbReference type="ARBA" id="ARBA00023136"/>
    </source>
</evidence>
<reference evidence="8" key="2">
    <citation type="submission" date="2021-12" db="EMBL/GenBank/DDBJ databases">
        <title>Resequencing data analysis of finger millet.</title>
        <authorList>
            <person name="Hatakeyama M."/>
            <person name="Aluri S."/>
            <person name="Balachadran M.T."/>
            <person name="Sivarajan S.R."/>
            <person name="Poveda L."/>
            <person name="Shimizu-Inatsugi R."/>
            <person name="Schlapbach R."/>
            <person name="Sreeman S.M."/>
            <person name="Shimizu K.K."/>
        </authorList>
    </citation>
    <scope>NUCLEOTIDE SEQUENCE</scope>
</reference>
<dbReference type="EMBL" id="BQKI01000079">
    <property type="protein sequence ID" value="GJN27858.1"/>
    <property type="molecule type" value="Genomic_DNA"/>
</dbReference>
<dbReference type="PANTHER" id="PTHR22950">
    <property type="entry name" value="AMINO ACID TRANSPORTER"/>
    <property type="match status" value="1"/>
</dbReference>
<organism evidence="8 9">
    <name type="scientific">Eleusine coracana subsp. coracana</name>
    <dbReference type="NCBI Taxonomy" id="191504"/>
    <lineage>
        <taxon>Eukaryota</taxon>
        <taxon>Viridiplantae</taxon>
        <taxon>Streptophyta</taxon>
        <taxon>Embryophyta</taxon>
        <taxon>Tracheophyta</taxon>
        <taxon>Spermatophyta</taxon>
        <taxon>Magnoliopsida</taxon>
        <taxon>Liliopsida</taxon>
        <taxon>Poales</taxon>
        <taxon>Poaceae</taxon>
        <taxon>PACMAD clade</taxon>
        <taxon>Chloridoideae</taxon>
        <taxon>Cynodonteae</taxon>
        <taxon>Eleusininae</taxon>
        <taxon>Eleusine</taxon>
    </lineage>
</organism>
<keyword evidence="9" id="KW-1185">Reference proteome</keyword>
<feature type="transmembrane region" description="Helical" evidence="6">
    <location>
        <begin position="239"/>
        <end position="262"/>
    </location>
</feature>
<evidence type="ECO:0000256" key="4">
    <source>
        <dbReference type="ARBA" id="ARBA00022989"/>
    </source>
</evidence>
<accession>A0AAV5EZ47</accession>
<feature type="transmembrane region" description="Helical" evidence="6">
    <location>
        <begin position="97"/>
        <end position="117"/>
    </location>
</feature>
<feature type="domain" description="Amino acid transporter transmembrane" evidence="7">
    <location>
        <begin position="19"/>
        <end position="299"/>
    </location>
</feature>
<gene>
    <name evidence="8" type="primary">gb15913</name>
    <name evidence="8" type="ORF">PR202_gb15913</name>
</gene>
<keyword evidence="5 6" id="KW-0472">Membrane</keyword>
<dbReference type="InterPro" id="IPR013057">
    <property type="entry name" value="AA_transpt_TM"/>
</dbReference>
<evidence type="ECO:0000256" key="2">
    <source>
        <dbReference type="ARBA" id="ARBA00022692"/>
    </source>
</evidence>
<dbReference type="GO" id="GO:0015179">
    <property type="term" value="F:L-amino acid transmembrane transporter activity"/>
    <property type="evidence" value="ECO:0007669"/>
    <property type="project" value="TreeGrafter"/>
</dbReference>
<comment type="subcellular location">
    <subcellularLocation>
        <location evidence="1">Membrane</location>
        <topology evidence="1">Multi-pass membrane protein</topology>
    </subcellularLocation>
</comment>
<evidence type="ECO:0000313" key="9">
    <source>
        <dbReference type="Proteomes" id="UP001054889"/>
    </source>
</evidence>
<evidence type="ECO:0000259" key="7">
    <source>
        <dbReference type="Pfam" id="PF01490"/>
    </source>
</evidence>
<dbReference type="Proteomes" id="UP001054889">
    <property type="component" value="Unassembled WGS sequence"/>
</dbReference>
<evidence type="ECO:0000313" key="8">
    <source>
        <dbReference type="EMBL" id="GJN27858.1"/>
    </source>
</evidence>
<protein>
    <recommendedName>
        <fullName evidence="7">Amino acid transporter transmembrane domain-containing protein</fullName>
    </recommendedName>
</protein>
<evidence type="ECO:0000256" key="1">
    <source>
        <dbReference type="ARBA" id="ARBA00004141"/>
    </source>
</evidence>
<evidence type="ECO:0000256" key="6">
    <source>
        <dbReference type="SAM" id="Phobius"/>
    </source>
</evidence>
<keyword evidence="3" id="KW-0029">Amino-acid transport</keyword>
<evidence type="ECO:0000256" key="3">
    <source>
        <dbReference type="ARBA" id="ARBA00022970"/>
    </source>
</evidence>
<dbReference type="Pfam" id="PF01490">
    <property type="entry name" value="Aa_trans"/>
    <property type="match status" value="1"/>
</dbReference>
<comment type="caution">
    <text evidence="8">The sequence shown here is derived from an EMBL/GenBank/DDBJ whole genome shotgun (WGS) entry which is preliminary data.</text>
</comment>
<keyword evidence="4 6" id="KW-1133">Transmembrane helix</keyword>
<reference evidence="8" key="1">
    <citation type="journal article" date="2018" name="DNA Res.">
        <title>Multiple hybrid de novo genome assembly of finger millet, an orphan allotetraploid crop.</title>
        <authorList>
            <person name="Hatakeyama M."/>
            <person name="Aluri S."/>
            <person name="Balachadran M.T."/>
            <person name="Sivarajan S.R."/>
            <person name="Patrignani A."/>
            <person name="Gruter S."/>
            <person name="Poveda L."/>
            <person name="Shimizu-Inatsugi R."/>
            <person name="Baeten J."/>
            <person name="Francoijs K.J."/>
            <person name="Nataraja K.N."/>
            <person name="Reddy Y.A.N."/>
            <person name="Phadnis S."/>
            <person name="Ravikumar R.L."/>
            <person name="Schlapbach R."/>
            <person name="Sreeman S.M."/>
            <person name="Shimizu K.K."/>
        </authorList>
    </citation>
    <scope>NUCLEOTIDE SEQUENCE</scope>
</reference>
<proteinExistence type="predicted"/>
<dbReference type="GO" id="GO:0005774">
    <property type="term" value="C:vacuolar membrane"/>
    <property type="evidence" value="ECO:0007669"/>
    <property type="project" value="TreeGrafter"/>
</dbReference>
<dbReference type="PANTHER" id="PTHR22950:SF698">
    <property type="entry name" value="AMINO ACID TRANSPORTER TRANSMEMBRANE DOMAIN-CONTAINING PROTEIN"/>
    <property type="match status" value="1"/>
</dbReference>
<sequence length="331" mass="35416">METSSGAASTDPQPSASAKTGLLKTCFNGVNALSGIGLLSMPYALSQGGWLSMAIFLLIAIICFYTGLLLQRCIDASPFVSTYPDIGALAFGRKGHFAVATFMYLELFLVAVEFLILEGDNLGKLFPEAYGLQVGVLRVSGKQAFVLAATIVVLPTMWFGSLSVLAYVAAGGALASVVLIAAVLWVAVFDGVGFRERGRFVHWAAMPSAMSMYSFCFSGHAVFPMIYTGMKQRKKFPMVLFICFALSTFSYAFMGIIGYLMYGHALQSQITLNLPSGKVSSKIAIYTTLVNPLTKYALAVAEPAVGHPRAAALPRLRQGTPLPPCFSETTS</sequence>
<feature type="transmembrane region" description="Helical" evidence="6">
    <location>
        <begin position="137"/>
        <end position="157"/>
    </location>
</feature>
<keyword evidence="2 6" id="KW-0812">Transmembrane</keyword>
<keyword evidence="3" id="KW-0813">Transport</keyword>
<dbReference type="AlphaFoldDB" id="A0AAV5EZ47"/>
<feature type="transmembrane region" description="Helical" evidence="6">
    <location>
        <begin position="200"/>
        <end position="227"/>
    </location>
</feature>
<feature type="transmembrane region" description="Helical" evidence="6">
    <location>
        <begin position="50"/>
        <end position="70"/>
    </location>
</feature>
<name>A0AAV5EZ47_ELECO</name>